<accession>A0A1H7ZHG2</accession>
<proteinExistence type="predicted"/>
<keyword evidence="2" id="KW-1185">Reference proteome</keyword>
<sequence>MSELSSLYVIIQIRKERLIQFFNDRPEADPVDNDWLTCWKSRNMYNKPTVTAIPVYPTANNGSLVEELVKNAYFGAKGHYEETGNTYFLMALQFSENYTEILLNEIQSGNIDQ</sequence>
<dbReference type="EMBL" id="FOAF01000016">
    <property type="protein sequence ID" value="SEM56939.1"/>
    <property type="molecule type" value="Genomic_DNA"/>
</dbReference>
<name>A0A1H7ZHG2_OLID1</name>
<dbReference type="OrthoDB" id="6910425at2"/>
<dbReference type="Proteomes" id="UP000199421">
    <property type="component" value="Unassembled WGS sequence"/>
</dbReference>
<organism evidence="1 2">
    <name type="scientific">Olivibacter domesticus</name>
    <name type="common">Pseudosphingobacterium domesticum</name>
    <dbReference type="NCBI Taxonomy" id="407022"/>
    <lineage>
        <taxon>Bacteria</taxon>
        <taxon>Pseudomonadati</taxon>
        <taxon>Bacteroidota</taxon>
        <taxon>Sphingobacteriia</taxon>
        <taxon>Sphingobacteriales</taxon>
        <taxon>Sphingobacteriaceae</taxon>
        <taxon>Olivibacter</taxon>
    </lineage>
</organism>
<evidence type="ECO:0000313" key="2">
    <source>
        <dbReference type="Proteomes" id="UP000199421"/>
    </source>
</evidence>
<gene>
    <name evidence="1" type="ORF">SAMN05661044_05526</name>
</gene>
<reference evidence="2" key="1">
    <citation type="submission" date="2016-10" db="EMBL/GenBank/DDBJ databases">
        <authorList>
            <person name="Varghese N."/>
            <person name="Submissions S."/>
        </authorList>
    </citation>
    <scope>NUCLEOTIDE SEQUENCE [LARGE SCALE GENOMIC DNA]</scope>
    <source>
        <strain evidence="2">DSM 18733</strain>
    </source>
</reference>
<evidence type="ECO:0000313" key="1">
    <source>
        <dbReference type="EMBL" id="SEM56939.1"/>
    </source>
</evidence>
<dbReference type="RefSeq" id="WP_093332897.1">
    <property type="nucleotide sequence ID" value="NZ_FOAF01000016.1"/>
</dbReference>
<dbReference type="AlphaFoldDB" id="A0A1H7ZHG2"/>
<protein>
    <submittedName>
        <fullName evidence="1">Uncharacterized protein</fullName>
    </submittedName>
</protein>
<dbReference type="STRING" id="407022.SAMN05661044_05526"/>